<dbReference type="CDD" id="cd06225">
    <property type="entry name" value="HAMP"/>
    <property type="match status" value="1"/>
</dbReference>
<dbReference type="InterPro" id="IPR057640">
    <property type="entry name" value="Cache_WalK"/>
</dbReference>
<dbReference type="InterPro" id="IPR036097">
    <property type="entry name" value="HisK_dim/P_sf"/>
</dbReference>
<evidence type="ECO:0000256" key="4">
    <source>
        <dbReference type="ARBA" id="ARBA00022475"/>
    </source>
</evidence>
<dbReference type="Gene3D" id="3.30.565.10">
    <property type="entry name" value="Histidine kinase-like ATPase, C-terminal domain"/>
    <property type="match status" value="1"/>
</dbReference>
<keyword evidence="9 19" id="KW-0418">Kinase</keyword>
<dbReference type="AlphaFoldDB" id="A0A976RT47"/>
<dbReference type="GO" id="GO:0006355">
    <property type="term" value="P:regulation of DNA-templated transcription"/>
    <property type="evidence" value="ECO:0007669"/>
    <property type="project" value="InterPro"/>
</dbReference>
<dbReference type="SUPFAM" id="SSF55874">
    <property type="entry name" value="ATPase domain of HSP90 chaperone/DNA topoisomerase II/histidine kinase"/>
    <property type="match status" value="1"/>
</dbReference>
<dbReference type="EC" id="2.7.13.3" evidence="3"/>
<protein>
    <recommendedName>
        <fullName evidence="3">histidine kinase</fullName>
        <ecNumber evidence="3">2.7.13.3</ecNumber>
    </recommendedName>
</protein>
<dbReference type="Pfam" id="PF00512">
    <property type="entry name" value="HisKA"/>
    <property type="match status" value="1"/>
</dbReference>
<dbReference type="Pfam" id="PF02518">
    <property type="entry name" value="HATPase_c"/>
    <property type="match status" value="1"/>
</dbReference>
<evidence type="ECO:0000259" key="15">
    <source>
        <dbReference type="PROSITE" id="PS50109"/>
    </source>
</evidence>
<dbReference type="NCBIfam" id="NF033092">
    <property type="entry name" value="HK_WalK"/>
    <property type="match status" value="1"/>
</dbReference>
<feature type="domain" description="HAMP" evidence="18">
    <location>
        <begin position="201"/>
        <end position="253"/>
    </location>
</feature>
<dbReference type="SMART" id="SM00387">
    <property type="entry name" value="HATPase_c"/>
    <property type="match status" value="1"/>
</dbReference>
<dbReference type="NCBIfam" id="TIGR00229">
    <property type="entry name" value="sensory_box"/>
    <property type="match status" value="1"/>
</dbReference>
<accession>A0A976RT47</accession>
<evidence type="ECO:0000256" key="2">
    <source>
        <dbReference type="ARBA" id="ARBA00004651"/>
    </source>
</evidence>
<evidence type="ECO:0000313" key="19">
    <source>
        <dbReference type="EMBL" id="UQS87259.1"/>
    </source>
</evidence>
<organism evidence="19 20">
    <name type="scientific">Nicoliella spurrieriana</name>
    <dbReference type="NCBI Taxonomy" id="2925830"/>
    <lineage>
        <taxon>Bacteria</taxon>
        <taxon>Bacillati</taxon>
        <taxon>Bacillota</taxon>
        <taxon>Bacilli</taxon>
        <taxon>Lactobacillales</taxon>
        <taxon>Lactobacillaceae</taxon>
        <taxon>Nicoliella</taxon>
    </lineage>
</organism>
<dbReference type="SMART" id="SM00304">
    <property type="entry name" value="HAMP"/>
    <property type="match status" value="1"/>
</dbReference>
<dbReference type="GO" id="GO:0016036">
    <property type="term" value="P:cellular response to phosphate starvation"/>
    <property type="evidence" value="ECO:0007669"/>
    <property type="project" value="TreeGrafter"/>
</dbReference>
<dbReference type="InterPro" id="IPR003594">
    <property type="entry name" value="HATPase_dom"/>
</dbReference>
<keyword evidence="4" id="KW-1003">Cell membrane</keyword>
<dbReference type="Proteomes" id="UP000831181">
    <property type="component" value="Chromosome"/>
</dbReference>
<evidence type="ECO:0000259" key="17">
    <source>
        <dbReference type="PROSITE" id="PS50113"/>
    </source>
</evidence>
<dbReference type="InterPro" id="IPR036890">
    <property type="entry name" value="HATPase_C_sf"/>
</dbReference>
<dbReference type="InterPro" id="IPR050351">
    <property type="entry name" value="BphY/WalK/GraS-like"/>
</dbReference>
<keyword evidence="12" id="KW-0902">Two-component regulatory system</keyword>
<dbReference type="SMART" id="SM00091">
    <property type="entry name" value="PAS"/>
    <property type="match status" value="1"/>
</dbReference>
<dbReference type="InterPro" id="IPR000700">
    <property type="entry name" value="PAS-assoc_C"/>
</dbReference>
<feature type="domain" description="Histidine kinase" evidence="15">
    <location>
        <begin position="380"/>
        <end position="609"/>
    </location>
</feature>
<dbReference type="EMBL" id="CP093361">
    <property type="protein sequence ID" value="UQS87259.1"/>
    <property type="molecule type" value="Genomic_DNA"/>
</dbReference>
<dbReference type="PROSITE" id="PS50113">
    <property type="entry name" value="PAC"/>
    <property type="match status" value="1"/>
</dbReference>
<dbReference type="Gene3D" id="1.10.287.130">
    <property type="match status" value="1"/>
</dbReference>
<evidence type="ECO:0000256" key="14">
    <source>
        <dbReference type="SAM" id="Phobius"/>
    </source>
</evidence>
<dbReference type="Pfam" id="PF23846">
    <property type="entry name" value="Cache_WalK"/>
    <property type="match status" value="1"/>
</dbReference>
<dbReference type="PROSITE" id="PS50109">
    <property type="entry name" value="HIS_KIN"/>
    <property type="match status" value="1"/>
</dbReference>
<dbReference type="CDD" id="cd00075">
    <property type="entry name" value="HATPase"/>
    <property type="match status" value="1"/>
</dbReference>
<dbReference type="InterPro" id="IPR003660">
    <property type="entry name" value="HAMP_dom"/>
</dbReference>
<dbReference type="PANTHER" id="PTHR45453">
    <property type="entry name" value="PHOSPHATE REGULON SENSOR PROTEIN PHOR"/>
    <property type="match status" value="1"/>
</dbReference>
<dbReference type="Pfam" id="PF00672">
    <property type="entry name" value="HAMP"/>
    <property type="match status" value="1"/>
</dbReference>
<dbReference type="GO" id="GO:0004721">
    <property type="term" value="F:phosphoprotein phosphatase activity"/>
    <property type="evidence" value="ECO:0007669"/>
    <property type="project" value="TreeGrafter"/>
</dbReference>
<evidence type="ECO:0000256" key="9">
    <source>
        <dbReference type="ARBA" id="ARBA00022777"/>
    </source>
</evidence>
<evidence type="ECO:0000256" key="3">
    <source>
        <dbReference type="ARBA" id="ARBA00012438"/>
    </source>
</evidence>
<evidence type="ECO:0000256" key="7">
    <source>
        <dbReference type="ARBA" id="ARBA00022692"/>
    </source>
</evidence>
<keyword evidence="10" id="KW-0067">ATP-binding</keyword>
<keyword evidence="13 14" id="KW-0472">Membrane</keyword>
<keyword evidence="11 14" id="KW-1133">Transmembrane helix</keyword>
<dbReference type="GO" id="GO:0005886">
    <property type="term" value="C:plasma membrane"/>
    <property type="evidence" value="ECO:0007669"/>
    <property type="project" value="UniProtKB-SubCell"/>
</dbReference>
<feature type="domain" description="PAC" evidence="17">
    <location>
        <begin position="323"/>
        <end position="376"/>
    </location>
</feature>
<dbReference type="FunFam" id="1.10.287.130:FF:000001">
    <property type="entry name" value="Two-component sensor histidine kinase"/>
    <property type="match status" value="1"/>
</dbReference>
<dbReference type="KEGG" id="lbe:MOO44_03635"/>
<dbReference type="InterPro" id="IPR004358">
    <property type="entry name" value="Sig_transdc_His_kin-like_C"/>
</dbReference>
<evidence type="ECO:0000256" key="12">
    <source>
        <dbReference type="ARBA" id="ARBA00023012"/>
    </source>
</evidence>
<sequence length="618" mass="69892">MNKRFKFFQSIDFKMALVFVLMLLITLEIVGGVFVTQLEKRNVQTFENQLQLPTYVNNSLTTQLAKNDTQKADTMIRSLLSDVDNSGDDQVQVVDSKGIIRGTNQVNNQSIVGQKSVDSGIKDAIHNNKTVTKTIQPDNNKYFIKITPLLRSQNGDVVGAVYIKASLNPVYTTINNITVIYLAAAAIAVLLGILMSIVISRAITRPIDEMKKQTLQIARGDYSGQVQVYGRDELGQLAMAVNNLSVKVEESQESTESERRRLDSVLSNMTDGVLATDRRGNIIIANYEAAKFLDTTEDRIIGHSIMDVLEIQDDYTLRQLLEQPEEISLDYTHEGRDLILHAHFTSIQRESGFISGLVCVLRDVTEQQKIDRDRKQFVSNVSHELRTPLTSVHSYIEALQDGAWQDKEIAPRFLKVAQDETDRMIRMINDLLTLSRMDSGTQKINKEMINLNELFNYILNQFDMIIKNGNKTEKGIDTNKHYQIVRKFTTQTLWVEIDADRFTQVIDNIMNNAMKYSPDGGKITCSLYETHNQVILSISDQGLGIPKNAIDHIFDRFYRVDKARARAQGGTGLGLAISREVIESQGGRIWVKSEDGKGSTFFIALPYEPMEEDLWDEN</sequence>
<dbReference type="InterPro" id="IPR049814">
    <property type="entry name" value="Resp_reg_WalK"/>
</dbReference>
<dbReference type="FunFam" id="3.30.565.10:FF:000006">
    <property type="entry name" value="Sensor histidine kinase WalK"/>
    <property type="match status" value="1"/>
</dbReference>
<dbReference type="GO" id="GO:0000155">
    <property type="term" value="F:phosphorelay sensor kinase activity"/>
    <property type="evidence" value="ECO:0007669"/>
    <property type="project" value="InterPro"/>
</dbReference>
<dbReference type="SUPFAM" id="SSF158472">
    <property type="entry name" value="HAMP domain-like"/>
    <property type="match status" value="1"/>
</dbReference>
<dbReference type="PROSITE" id="PS50885">
    <property type="entry name" value="HAMP"/>
    <property type="match status" value="1"/>
</dbReference>
<dbReference type="Pfam" id="PF00989">
    <property type="entry name" value="PAS"/>
    <property type="match status" value="1"/>
</dbReference>
<dbReference type="CDD" id="cd00130">
    <property type="entry name" value="PAS"/>
    <property type="match status" value="1"/>
</dbReference>
<comment type="catalytic activity">
    <reaction evidence="1">
        <text>ATP + protein L-histidine = ADP + protein N-phospho-L-histidine.</text>
        <dbReference type="EC" id="2.7.13.3"/>
    </reaction>
</comment>
<reference evidence="19" key="1">
    <citation type="journal article" date="2022" name="Int. J. Syst. Evol. Microbiol.">
        <title>Apilactobacillus apisilvae sp. nov., Nicolia spurrieriana gen. nov. sp. nov., Bombilactobacillus folatiphilus sp. nov. and Bombilactobacillus thymidiniphilus sp. nov., four new lactic acid bacterial isolates from stingless bees Tetragonula carbonaria and Austroplebeia australis.</title>
        <authorList>
            <person name="Oliphant S.A."/>
            <person name="Watson-Haigh N.S."/>
            <person name="Sumby K.M."/>
            <person name="Gardner J."/>
            <person name="Groom S."/>
            <person name="Jiranek V."/>
        </authorList>
    </citation>
    <scope>NUCLEOTIDE SEQUENCE</scope>
    <source>
        <strain evidence="19">SGEP1_A5</strain>
    </source>
</reference>
<dbReference type="SUPFAM" id="SSF47384">
    <property type="entry name" value="Homodimeric domain of signal transducing histidine kinase"/>
    <property type="match status" value="1"/>
</dbReference>
<dbReference type="GO" id="GO:0005524">
    <property type="term" value="F:ATP binding"/>
    <property type="evidence" value="ECO:0007669"/>
    <property type="project" value="UniProtKB-KW"/>
</dbReference>
<evidence type="ECO:0000256" key="6">
    <source>
        <dbReference type="ARBA" id="ARBA00022679"/>
    </source>
</evidence>
<gene>
    <name evidence="19" type="primary">walK</name>
    <name evidence="19" type="ORF">MOO44_03635</name>
</gene>
<keyword evidence="20" id="KW-1185">Reference proteome</keyword>
<evidence type="ECO:0000256" key="11">
    <source>
        <dbReference type="ARBA" id="ARBA00022989"/>
    </source>
</evidence>
<dbReference type="CDD" id="cd00082">
    <property type="entry name" value="HisKA"/>
    <property type="match status" value="1"/>
</dbReference>
<dbReference type="SUPFAM" id="SSF55785">
    <property type="entry name" value="PYP-like sensor domain (PAS domain)"/>
    <property type="match status" value="1"/>
</dbReference>
<dbReference type="Gene3D" id="3.30.450.20">
    <property type="entry name" value="PAS domain"/>
    <property type="match status" value="2"/>
</dbReference>
<proteinExistence type="predicted"/>
<dbReference type="InterPro" id="IPR003661">
    <property type="entry name" value="HisK_dim/P_dom"/>
</dbReference>
<dbReference type="InterPro" id="IPR013767">
    <property type="entry name" value="PAS_fold"/>
</dbReference>
<feature type="domain" description="PAS" evidence="16">
    <location>
        <begin position="258"/>
        <end position="323"/>
    </location>
</feature>
<dbReference type="PRINTS" id="PR00344">
    <property type="entry name" value="BCTRLSENSOR"/>
</dbReference>
<evidence type="ECO:0000256" key="8">
    <source>
        <dbReference type="ARBA" id="ARBA00022741"/>
    </source>
</evidence>
<dbReference type="SUPFAM" id="SSF103190">
    <property type="entry name" value="Sensory domain-like"/>
    <property type="match status" value="1"/>
</dbReference>
<name>A0A976RT47_9LACO</name>
<dbReference type="InterPro" id="IPR005467">
    <property type="entry name" value="His_kinase_dom"/>
</dbReference>
<dbReference type="SMART" id="SM00388">
    <property type="entry name" value="HisKA"/>
    <property type="match status" value="1"/>
</dbReference>
<feature type="transmembrane region" description="Helical" evidence="14">
    <location>
        <begin position="179"/>
        <end position="203"/>
    </location>
</feature>
<dbReference type="RefSeq" id="WP_260117061.1">
    <property type="nucleotide sequence ID" value="NZ_CP093361.1"/>
</dbReference>
<evidence type="ECO:0000259" key="16">
    <source>
        <dbReference type="PROSITE" id="PS50112"/>
    </source>
</evidence>
<evidence type="ECO:0000256" key="10">
    <source>
        <dbReference type="ARBA" id="ARBA00022840"/>
    </source>
</evidence>
<dbReference type="InterPro" id="IPR035965">
    <property type="entry name" value="PAS-like_dom_sf"/>
</dbReference>
<evidence type="ECO:0000256" key="13">
    <source>
        <dbReference type="ARBA" id="ARBA00023136"/>
    </source>
</evidence>
<keyword evidence="7 14" id="KW-0812">Transmembrane</keyword>
<evidence type="ECO:0000256" key="1">
    <source>
        <dbReference type="ARBA" id="ARBA00000085"/>
    </source>
</evidence>
<dbReference type="InterPro" id="IPR000014">
    <property type="entry name" value="PAS"/>
</dbReference>
<evidence type="ECO:0000256" key="5">
    <source>
        <dbReference type="ARBA" id="ARBA00022553"/>
    </source>
</evidence>
<dbReference type="InterPro" id="IPR029151">
    <property type="entry name" value="Sensor-like_sf"/>
</dbReference>
<dbReference type="Gene3D" id="1.10.8.500">
    <property type="entry name" value="HAMP domain in histidine kinase"/>
    <property type="match status" value="1"/>
</dbReference>
<dbReference type="PANTHER" id="PTHR45453:SF1">
    <property type="entry name" value="PHOSPHATE REGULON SENSOR PROTEIN PHOR"/>
    <property type="match status" value="1"/>
</dbReference>
<keyword evidence="6 19" id="KW-0808">Transferase</keyword>
<evidence type="ECO:0000313" key="20">
    <source>
        <dbReference type="Proteomes" id="UP000831181"/>
    </source>
</evidence>
<dbReference type="PROSITE" id="PS50112">
    <property type="entry name" value="PAS"/>
    <property type="match status" value="1"/>
</dbReference>
<keyword evidence="5" id="KW-0597">Phosphoprotein</keyword>
<evidence type="ECO:0000259" key="18">
    <source>
        <dbReference type="PROSITE" id="PS50885"/>
    </source>
</evidence>
<comment type="subcellular location">
    <subcellularLocation>
        <location evidence="2">Cell membrane</location>
        <topology evidence="2">Multi-pass membrane protein</topology>
    </subcellularLocation>
</comment>
<keyword evidence="8" id="KW-0547">Nucleotide-binding</keyword>